<dbReference type="STRING" id="1280514.AXFE_21830"/>
<evidence type="ECO:0000313" key="3">
    <source>
        <dbReference type="EMBL" id="KJF16980.1"/>
    </source>
</evidence>
<organism evidence="3 4">
    <name type="scientific">Acidithrix ferrooxidans</name>
    <dbReference type="NCBI Taxonomy" id="1280514"/>
    <lineage>
        <taxon>Bacteria</taxon>
        <taxon>Bacillati</taxon>
        <taxon>Actinomycetota</taxon>
        <taxon>Acidimicrobiia</taxon>
        <taxon>Acidimicrobiales</taxon>
        <taxon>Acidimicrobiaceae</taxon>
        <taxon>Acidithrix</taxon>
    </lineage>
</organism>
<feature type="transmembrane region" description="Helical" evidence="2">
    <location>
        <begin position="108"/>
        <end position="141"/>
    </location>
</feature>
<name>A0A0D8HG83_9ACTN</name>
<keyword evidence="2" id="KW-1133">Transmembrane helix</keyword>
<reference evidence="3 4" key="1">
    <citation type="submission" date="2015-01" db="EMBL/GenBank/DDBJ databases">
        <title>Draft genome of the acidophilic iron oxidizer Acidithrix ferrooxidans strain Py-F3.</title>
        <authorList>
            <person name="Poehlein A."/>
            <person name="Eisen S."/>
            <person name="Schloemann M."/>
            <person name="Johnson B.D."/>
            <person name="Daniel R."/>
            <person name="Muehling M."/>
        </authorList>
    </citation>
    <scope>NUCLEOTIDE SEQUENCE [LARGE SCALE GENOMIC DNA]</scope>
    <source>
        <strain evidence="3 4">Py-F3</strain>
    </source>
</reference>
<evidence type="ECO:0000313" key="4">
    <source>
        <dbReference type="Proteomes" id="UP000032360"/>
    </source>
</evidence>
<keyword evidence="2" id="KW-0812">Transmembrane</keyword>
<dbReference type="AlphaFoldDB" id="A0A0D8HG83"/>
<dbReference type="EMBL" id="JXYS01000069">
    <property type="protein sequence ID" value="KJF16980.1"/>
    <property type="molecule type" value="Genomic_DNA"/>
</dbReference>
<keyword evidence="2" id="KW-0472">Membrane</keyword>
<keyword evidence="4" id="KW-1185">Reference proteome</keyword>
<proteinExistence type="predicted"/>
<accession>A0A0D8HG83</accession>
<protein>
    <submittedName>
        <fullName evidence="3">Uncharacterized protein</fullName>
    </submittedName>
</protein>
<sequence>MNIILVLSGWFIALVTISAVKVHNRGVVTSVSQFHEQLLVLGRTSTLHNGEDNYSTTHTLYMRQTHLHSHNHQPHRVLTQSATDSTVRNHPITAVERRTRTLFALLTALLLMTLALVISASFFALLGFVGVLALVIVYILALLSIKRNRKGSHYRRQNAQLQYPSPAPRSPREDSPQRAPYLSRQALNEDVSYFELEGQLQKGDPLKVGYY</sequence>
<dbReference type="RefSeq" id="WP_052605808.1">
    <property type="nucleotide sequence ID" value="NZ_JXYS01000069.1"/>
</dbReference>
<dbReference type="Proteomes" id="UP000032360">
    <property type="component" value="Unassembled WGS sequence"/>
</dbReference>
<comment type="caution">
    <text evidence="3">The sequence shown here is derived from an EMBL/GenBank/DDBJ whole genome shotgun (WGS) entry which is preliminary data.</text>
</comment>
<feature type="region of interest" description="Disordered" evidence="1">
    <location>
        <begin position="155"/>
        <end position="179"/>
    </location>
</feature>
<evidence type="ECO:0000256" key="2">
    <source>
        <dbReference type="SAM" id="Phobius"/>
    </source>
</evidence>
<evidence type="ECO:0000256" key="1">
    <source>
        <dbReference type="SAM" id="MobiDB-lite"/>
    </source>
</evidence>
<gene>
    <name evidence="3" type="ORF">AXFE_21830</name>
</gene>